<proteinExistence type="predicted"/>
<protein>
    <submittedName>
        <fullName evidence="9">Glycosyl transferase family 9</fullName>
    </submittedName>
</protein>
<evidence type="ECO:0000256" key="2">
    <source>
        <dbReference type="ARBA" id="ARBA00022676"/>
    </source>
</evidence>
<feature type="transmembrane region" description="Helical" evidence="7">
    <location>
        <begin position="12"/>
        <end position="38"/>
    </location>
</feature>
<evidence type="ECO:0000256" key="1">
    <source>
        <dbReference type="ARBA" id="ARBA00004141"/>
    </source>
</evidence>
<dbReference type="EMBL" id="JAADJT010000009">
    <property type="protein sequence ID" value="NGZ86515.1"/>
    <property type="molecule type" value="Genomic_DNA"/>
</dbReference>
<dbReference type="InterPro" id="IPR051199">
    <property type="entry name" value="LPS_LOS_Heptosyltrfase"/>
</dbReference>
<sequence length="756" mass="81573">MPERGSPYSSTLLFALPALALTSKDGLGLVQCVILLIFMRYLRTVVRGHLQHWGELSGVTLAFLLYFLVSLGRMLLEHQPLRALDGPSRLLFGLTCIGVMYCLRPRIRYFWLGLCVTTLLGAAIAAWQVLSGDMRQAVGFTHHDIAFGDLALASGLMAVCGLSAFRDPRLARLRWLPGLALLAGALAWVLSGASGGWLAPPLALIALLRYGRRLYGRQLLLPCALMLALVALAFALPATGMAYRTALALADIQRYLDGGVVASPMGVRLELWRASLLMFAEHPWLGVGRDNFAAALQALAAAGRLPASPALGYGNGNNDLLHALATGGVLDAALLLLMYGAPLRYFTNELRRPDQGQHGLALAGVVLVAAFIGFGLTEVMFWPMMPKMFYVMMVCSLIGMCLALRHRAPAPRRILITRTDNIGDVVLTLPLAGYLKQLYPEAEIVFLCRRYAAGVVQQCRHVDRVLTIEELGPDLARGMRKIDCDMVLFAFPRRELAYAARRAGIERRVGSTRRVYHLFTCNRLVNLTSTDALGARLHEAQLGFKLLVPLGVDHIPPRGDIWPLYGLTAPRHAEADAILARPGFKLILHTKSNGSGREWPLQHYLTLAKLLGEIDGVRVLLTGSAAEGELLAQQAPALLALPHVENVCGKLDLTGLTALVGGCDGLVASGTGPLHLAAAMGRPVVGLFPPIKPIDPPRWAALGERATNLVSATACGHCSDPARCECMLAITPQQVLDVILGWQGGVSSGIVPRAQP</sequence>
<name>A0ABX0FPF8_9BURK</name>
<dbReference type="Pfam" id="PF04932">
    <property type="entry name" value="Wzy_C"/>
    <property type="match status" value="1"/>
</dbReference>
<feature type="transmembrane region" description="Helical" evidence="7">
    <location>
        <begin position="88"/>
        <end position="103"/>
    </location>
</feature>
<gene>
    <name evidence="9" type="ORF">GW587_19915</name>
</gene>
<evidence type="ECO:0000256" key="3">
    <source>
        <dbReference type="ARBA" id="ARBA00022679"/>
    </source>
</evidence>
<evidence type="ECO:0000256" key="6">
    <source>
        <dbReference type="ARBA" id="ARBA00023136"/>
    </source>
</evidence>
<feature type="domain" description="O-antigen ligase-related" evidence="8">
    <location>
        <begin position="179"/>
        <end position="330"/>
    </location>
</feature>
<feature type="transmembrane region" description="Helical" evidence="7">
    <location>
        <begin position="360"/>
        <end position="382"/>
    </location>
</feature>
<feature type="transmembrane region" description="Helical" evidence="7">
    <location>
        <begin position="145"/>
        <end position="165"/>
    </location>
</feature>
<evidence type="ECO:0000259" key="8">
    <source>
        <dbReference type="Pfam" id="PF04932"/>
    </source>
</evidence>
<evidence type="ECO:0000313" key="10">
    <source>
        <dbReference type="Proteomes" id="UP000666369"/>
    </source>
</evidence>
<dbReference type="GO" id="GO:0016740">
    <property type="term" value="F:transferase activity"/>
    <property type="evidence" value="ECO:0007669"/>
    <property type="project" value="UniProtKB-KW"/>
</dbReference>
<dbReference type="Pfam" id="PF01075">
    <property type="entry name" value="Glyco_transf_9"/>
    <property type="match status" value="1"/>
</dbReference>
<feature type="transmembrane region" description="Helical" evidence="7">
    <location>
        <begin position="110"/>
        <end position="130"/>
    </location>
</feature>
<dbReference type="Gene3D" id="3.40.50.2000">
    <property type="entry name" value="Glycogen Phosphorylase B"/>
    <property type="match status" value="2"/>
</dbReference>
<keyword evidence="3 9" id="KW-0808">Transferase</keyword>
<dbReference type="CDD" id="cd03789">
    <property type="entry name" value="GT9_LPS_heptosyltransferase"/>
    <property type="match status" value="1"/>
</dbReference>
<keyword evidence="10" id="KW-1185">Reference proteome</keyword>
<dbReference type="InterPro" id="IPR002201">
    <property type="entry name" value="Glyco_trans_9"/>
</dbReference>
<feature type="transmembrane region" description="Helical" evidence="7">
    <location>
        <begin position="177"/>
        <end position="199"/>
    </location>
</feature>
<dbReference type="PANTHER" id="PTHR30160">
    <property type="entry name" value="TETRAACYLDISACCHARIDE 4'-KINASE-RELATED"/>
    <property type="match status" value="1"/>
</dbReference>
<dbReference type="SUPFAM" id="SSF53756">
    <property type="entry name" value="UDP-Glycosyltransferase/glycogen phosphorylase"/>
    <property type="match status" value="1"/>
</dbReference>
<feature type="transmembrane region" description="Helical" evidence="7">
    <location>
        <begin position="59"/>
        <end position="76"/>
    </location>
</feature>
<evidence type="ECO:0000256" key="4">
    <source>
        <dbReference type="ARBA" id="ARBA00022692"/>
    </source>
</evidence>
<keyword evidence="4 7" id="KW-0812">Transmembrane</keyword>
<keyword evidence="5 7" id="KW-1133">Transmembrane helix</keyword>
<comment type="subcellular location">
    <subcellularLocation>
        <location evidence="1">Membrane</location>
        <topology evidence="1">Multi-pass membrane protein</topology>
    </subcellularLocation>
</comment>
<reference evidence="10" key="1">
    <citation type="submission" date="2023-07" db="EMBL/GenBank/DDBJ databases">
        <title>Duganella aceri sp. nov., isolated from tree sap.</title>
        <authorList>
            <person name="Kim I.S."/>
        </authorList>
    </citation>
    <scope>NUCLEOTIDE SEQUENCE [LARGE SCALE GENOMIC DNA]</scope>
    <source>
        <strain evidence="10">SAP-35</strain>
    </source>
</reference>
<keyword evidence="6 7" id="KW-0472">Membrane</keyword>
<evidence type="ECO:0000256" key="7">
    <source>
        <dbReference type="SAM" id="Phobius"/>
    </source>
</evidence>
<accession>A0ABX0FPF8</accession>
<feature type="transmembrane region" description="Helical" evidence="7">
    <location>
        <begin position="320"/>
        <end position="339"/>
    </location>
</feature>
<keyword evidence="2" id="KW-0328">Glycosyltransferase</keyword>
<feature type="transmembrane region" description="Helical" evidence="7">
    <location>
        <begin position="388"/>
        <end position="404"/>
    </location>
</feature>
<evidence type="ECO:0000256" key="5">
    <source>
        <dbReference type="ARBA" id="ARBA00022989"/>
    </source>
</evidence>
<dbReference type="Proteomes" id="UP000666369">
    <property type="component" value="Unassembled WGS sequence"/>
</dbReference>
<organism evidence="9 10">
    <name type="scientific">Duganella aceris</name>
    <dbReference type="NCBI Taxonomy" id="2703883"/>
    <lineage>
        <taxon>Bacteria</taxon>
        <taxon>Pseudomonadati</taxon>
        <taxon>Pseudomonadota</taxon>
        <taxon>Betaproteobacteria</taxon>
        <taxon>Burkholderiales</taxon>
        <taxon>Oxalobacteraceae</taxon>
        <taxon>Telluria group</taxon>
        <taxon>Duganella</taxon>
    </lineage>
</organism>
<comment type="caution">
    <text evidence="9">The sequence shown here is derived from an EMBL/GenBank/DDBJ whole genome shotgun (WGS) entry which is preliminary data.</text>
</comment>
<evidence type="ECO:0000313" key="9">
    <source>
        <dbReference type="EMBL" id="NGZ86515.1"/>
    </source>
</evidence>
<dbReference type="InterPro" id="IPR007016">
    <property type="entry name" value="O-antigen_ligase-rel_domated"/>
</dbReference>
<feature type="transmembrane region" description="Helical" evidence="7">
    <location>
        <begin position="219"/>
        <end position="243"/>
    </location>
</feature>